<comment type="caution">
    <text evidence="1">The sequence shown here is derived from an EMBL/GenBank/DDBJ whole genome shotgun (WGS) entry which is preliminary data.</text>
</comment>
<accession>A0AAW2PY48</accession>
<dbReference type="EMBL" id="JACGWJ010000016">
    <property type="protein sequence ID" value="KAL0360353.1"/>
    <property type="molecule type" value="Genomic_DNA"/>
</dbReference>
<sequence>MVLGSIGYSDADWAICSDSRKSLTGFCIFLGSSLISWKTKKQSTVSCSSVKAEYRSLGSAACELKWISYILTDLGVSVPHRSESCISLYCDNQTVIHIVRNSVFQERTKHLEIDCYLVCNMYKDGFLIPSFVSSKAQLADILTTVLHGSSFHWCPSSFVSILAPHD</sequence>
<reference evidence="1" key="1">
    <citation type="submission" date="2020-06" db="EMBL/GenBank/DDBJ databases">
        <authorList>
            <person name="Li T."/>
            <person name="Hu X."/>
            <person name="Zhang T."/>
            <person name="Song X."/>
            <person name="Zhang H."/>
            <person name="Dai N."/>
            <person name="Sheng W."/>
            <person name="Hou X."/>
            <person name="Wei L."/>
        </authorList>
    </citation>
    <scope>NUCLEOTIDE SEQUENCE</scope>
    <source>
        <strain evidence="1">G02</strain>
        <tissue evidence="1">Leaf</tissue>
    </source>
</reference>
<organism evidence="1">
    <name type="scientific">Sesamum radiatum</name>
    <name type="common">Black benniseed</name>
    <dbReference type="NCBI Taxonomy" id="300843"/>
    <lineage>
        <taxon>Eukaryota</taxon>
        <taxon>Viridiplantae</taxon>
        <taxon>Streptophyta</taxon>
        <taxon>Embryophyta</taxon>
        <taxon>Tracheophyta</taxon>
        <taxon>Spermatophyta</taxon>
        <taxon>Magnoliopsida</taxon>
        <taxon>eudicotyledons</taxon>
        <taxon>Gunneridae</taxon>
        <taxon>Pentapetalae</taxon>
        <taxon>asterids</taxon>
        <taxon>lamiids</taxon>
        <taxon>Lamiales</taxon>
        <taxon>Pedaliaceae</taxon>
        <taxon>Sesamum</taxon>
    </lineage>
</organism>
<protein>
    <submittedName>
        <fullName evidence="1">Mitochondrial protein</fullName>
    </submittedName>
</protein>
<dbReference type="AlphaFoldDB" id="A0AAW2PY48"/>
<gene>
    <name evidence="1" type="ORF">Sradi_3719800</name>
</gene>
<proteinExistence type="predicted"/>
<dbReference type="PANTHER" id="PTHR11439">
    <property type="entry name" value="GAG-POL-RELATED RETROTRANSPOSON"/>
    <property type="match status" value="1"/>
</dbReference>
<dbReference type="CDD" id="cd09272">
    <property type="entry name" value="RNase_HI_RT_Ty1"/>
    <property type="match status" value="1"/>
</dbReference>
<reference evidence="1" key="2">
    <citation type="journal article" date="2024" name="Plant">
        <title>Genomic evolution and insights into agronomic trait innovations of Sesamum species.</title>
        <authorList>
            <person name="Miao H."/>
            <person name="Wang L."/>
            <person name="Qu L."/>
            <person name="Liu H."/>
            <person name="Sun Y."/>
            <person name="Le M."/>
            <person name="Wang Q."/>
            <person name="Wei S."/>
            <person name="Zheng Y."/>
            <person name="Lin W."/>
            <person name="Duan Y."/>
            <person name="Cao H."/>
            <person name="Xiong S."/>
            <person name="Wang X."/>
            <person name="Wei L."/>
            <person name="Li C."/>
            <person name="Ma Q."/>
            <person name="Ju M."/>
            <person name="Zhao R."/>
            <person name="Li G."/>
            <person name="Mu C."/>
            <person name="Tian Q."/>
            <person name="Mei H."/>
            <person name="Zhang T."/>
            <person name="Gao T."/>
            <person name="Zhang H."/>
        </authorList>
    </citation>
    <scope>NUCLEOTIDE SEQUENCE</scope>
    <source>
        <strain evidence="1">G02</strain>
    </source>
</reference>
<evidence type="ECO:0000313" key="1">
    <source>
        <dbReference type="EMBL" id="KAL0360353.1"/>
    </source>
</evidence>
<dbReference type="PANTHER" id="PTHR11439:SF465">
    <property type="entry name" value="REVERSE TRANSCRIPTASE TY1_COPIA-TYPE DOMAIN-CONTAINING PROTEIN"/>
    <property type="match status" value="1"/>
</dbReference>
<name>A0AAW2PY48_SESRA</name>